<keyword evidence="9" id="KW-1185">Reference proteome</keyword>
<gene>
    <name evidence="8" type="ORF">GRF29_19g1842685</name>
</gene>
<evidence type="ECO:0000256" key="5">
    <source>
        <dbReference type="SAM" id="SignalP"/>
    </source>
</evidence>
<dbReference type="InterPro" id="IPR018053">
    <property type="entry name" value="Glyco_hydro_32_AS"/>
</dbReference>
<dbReference type="InterPro" id="IPR001362">
    <property type="entry name" value="Glyco_hydro_32"/>
</dbReference>
<dbReference type="Pfam" id="PF00251">
    <property type="entry name" value="Glyco_hydro_32N"/>
    <property type="match status" value="1"/>
</dbReference>
<dbReference type="Proteomes" id="UP001280581">
    <property type="component" value="Unassembled WGS sequence"/>
</dbReference>
<evidence type="ECO:0000259" key="7">
    <source>
        <dbReference type="Pfam" id="PF08244"/>
    </source>
</evidence>
<evidence type="ECO:0000313" key="8">
    <source>
        <dbReference type="EMBL" id="KAK3214969.1"/>
    </source>
</evidence>
<dbReference type="PANTHER" id="PTHR42800">
    <property type="entry name" value="EXOINULINASE INUD (AFU_ORTHOLOGUE AFUA_5G00480)"/>
    <property type="match status" value="1"/>
</dbReference>
<accession>A0AAN6M262</accession>
<dbReference type="AlphaFoldDB" id="A0AAN6M262"/>
<sequence length="575" mass="61444">MFSLQVISATLLASPWLGVVYAQSTSDSASLSIIPSETSAAVLLHTESTSTYSESNVPTGTPLPGNYGGPLRPQVHFSPPVGFMNDPNGIDTDNPTALVAGNVHWGHATSEDLYSWTNQPIAIFPGGPDEGIFSGSAVIDANNTSGFFPNQTNGVVAIYTLNTPERQTQEIAYSYDNGYSFIKYAGNPVIGSNSTQFRDPKVIWHEPTQRWVMVVAYPVDFEVGIFSSPNLTTWTAESNFSHYGITGLQYECPNLVELPVVGGGGESGTLPDTLWVMQISINPGAPLGGSITEYFPGNFNGTHFEALDSTTKLTDFAKDNYAGQFFYNIPSGQDQVSINWASNWQYTNVVPTGQEGFRSSMSVPRGHYIADLERVGLSMISYPYNISSVIDTELASNSSLGNGTLVADYSGVESGAVYFEANITGLTDASSLSGTLNFTLMSSATGETVSGGTFLSSGDVWLDRGHTEGLVSNPFFNGKFSQTRLYDGNGSWNISVIVDRSIIELFLNGGQLGATSVFFPTQPLDLLILRVAGLNENASASVGVWSLRAAWLDQADANGTVLGNLTTTDNSTVEA</sequence>
<comment type="caution">
    <text evidence="8">The sequence shown here is derived from an EMBL/GenBank/DDBJ whole genome shotgun (WGS) entry which is preliminary data.</text>
</comment>
<keyword evidence="2 4" id="KW-0378">Hydrolase</keyword>
<name>A0AAN6M262_9PLEO</name>
<dbReference type="GO" id="GO:0005987">
    <property type="term" value="P:sucrose catabolic process"/>
    <property type="evidence" value="ECO:0007669"/>
    <property type="project" value="TreeGrafter"/>
</dbReference>
<proteinExistence type="inferred from homology"/>
<keyword evidence="5" id="KW-0732">Signal</keyword>
<dbReference type="Gene3D" id="2.60.120.560">
    <property type="entry name" value="Exo-inulinase, domain 1"/>
    <property type="match status" value="1"/>
</dbReference>
<evidence type="ECO:0000256" key="4">
    <source>
        <dbReference type="RuleBase" id="RU362110"/>
    </source>
</evidence>
<dbReference type="InterPro" id="IPR013148">
    <property type="entry name" value="Glyco_hydro_32_N"/>
</dbReference>
<dbReference type="Pfam" id="PF08244">
    <property type="entry name" value="Glyco_hydro_32C"/>
    <property type="match status" value="1"/>
</dbReference>
<evidence type="ECO:0000313" key="9">
    <source>
        <dbReference type="Proteomes" id="UP001280581"/>
    </source>
</evidence>
<evidence type="ECO:0000256" key="1">
    <source>
        <dbReference type="ARBA" id="ARBA00009902"/>
    </source>
</evidence>
<reference evidence="8 9" key="1">
    <citation type="submission" date="2021-02" db="EMBL/GenBank/DDBJ databases">
        <title>Genome assembly of Pseudopithomyces chartarum.</title>
        <authorList>
            <person name="Jauregui R."/>
            <person name="Singh J."/>
            <person name="Voisey C."/>
        </authorList>
    </citation>
    <scope>NUCLEOTIDE SEQUENCE [LARGE SCALE GENOMIC DNA]</scope>
    <source>
        <strain evidence="8 9">AGR01</strain>
    </source>
</reference>
<organism evidence="8 9">
    <name type="scientific">Pseudopithomyces chartarum</name>
    <dbReference type="NCBI Taxonomy" id="1892770"/>
    <lineage>
        <taxon>Eukaryota</taxon>
        <taxon>Fungi</taxon>
        <taxon>Dikarya</taxon>
        <taxon>Ascomycota</taxon>
        <taxon>Pezizomycotina</taxon>
        <taxon>Dothideomycetes</taxon>
        <taxon>Pleosporomycetidae</taxon>
        <taxon>Pleosporales</taxon>
        <taxon>Massarineae</taxon>
        <taxon>Didymosphaeriaceae</taxon>
        <taxon>Pseudopithomyces</taxon>
    </lineage>
</organism>
<dbReference type="InterPro" id="IPR023296">
    <property type="entry name" value="Glyco_hydro_beta-prop_sf"/>
</dbReference>
<dbReference type="PANTHER" id="PTHR42800:SF2">
    <property type="entry name" value="INVERTASE-RELATED"/>
    <property type="match status" value="1"/>
</dbReference>
<evidence type="ECO:0000256" key="2">
    <source>
        <dbReference type="ARBA" id="ARBA00022801"/>
    </source>
</evidence>
<dbReference type="CDD" id="cd18622">
    <property type="entry name" value="GH32_Inu-like"/>
    <property type="match status" value="1"/>
</dbReference>
<protein>
    <recommendedName>
        <fullName evidence="10">Glycoside hydrolase family 32 protein</fullName>
    </recommendedName>
</protein>
<keyword evidence="3 4" id="KW-0326">Glycosidase</keyword>
<dbReference type="SMART" id="SM00640">
    <property type="entry name" value="Glyco_32"/>
    <property type="match status" value="1"/>
</dbReference>
<evidence type="ECO:0008006" key="10">
    <source>
        <dbReference type="Google" id="ProtNLM"/>
    </source>
</evidence>
<evidence type="ECO:0000256" key="3">
    <source>
        <dbReference type="ARBA" id="ARBA00023295"/>
    </source>
</evidence>
<comment type="similarity">
    <text evidence="1 4">Belongs to the glycosyl hydrolase 32 family.</text>
</comment>
<feature type="chain" id="PRO_5042820377" description="Glycoside hydrolase family 32 protein" evidence="5">
    <location>
        <begin position="23"/>
        <end position="575"/>
    </location>
</feature>
<dbReference type="PROSITE" id="PS00609">
    <property type="entry name" value="GLYCOSYL_HYDROL_F32"/>
    <property type="match status" value="1"/>
</dbReference>
<dbReference type="GO" id="GO:0000324">
    <property type="term" value="C:fungal-type vacuole"/>
    <property type="evidence" value="ECO:0007669"/>
    <property type="project" value="TreeGrafter"/>
</dbReference>
<feature type="domain" description="Glycosyl hydrolase family 32 C-terminal" evidence="7">
    <location>
        <begin position="412"/>
        <end position="529"/>
    </location>
</feature>
<dbReference type="InterPro" id="IPR013320">
    <property type="entry name" value="ConA-like_dom_sf"/>
</dbReference>
<dbReference type="GO" id="GO:0004575">
    <property type="term" value="F:sucrose alpha-glucosidase activity"/>
    <property type="evidence" value="ECO:0007669"/>
    <property type="project" value="TreeGrafter"/>
</dbReference>
<dbReference type="SUPFAM" id="SSF75005">
    <property type="entry name" value="Arabinanase/levansucrase/invertase"/>
    <property type="match status" value="1"/>
</dbReference>
<feature type="domain" description="Glycosyl hydrolase family 32 N-terminal" evidence="6">
    <location>
        <begin position="76"/>
        <end position="366"/>
    </location>
</feature>
<feature type="signal peptide" evidence="5">
    <location>
        <begin position="1"/>
        <end position="22"/>
    </location>
</feature>
<dbReference type="EMBL" id="WVTA01000003">
    <property type="protein sequence ID" value="KAK3214969.1"/>
    <property type="molecule type" value="Genomic_DNA"/>
</dbReference>
<dbReference type="InterPro" id="IPR013189">
    <property type="entry name" value="Glyco_hydro_32_C"/>
</dbReference>
<evidence type="ECO:0000259" key="6">
    <source>
        <dbReference type="Pfam" id="PF00251"/>
    </source>
</evidence>
<dbReference type="Gene3D" id="2.115.10.20">
    <property type="entry name" value="Glycosyl hydrolase domain, family 43"/>
    <property type="match status" value="1"/>
</dbReference>
<dbReference type="SUPFAM" id="SSF49899">
    <property type="entry name" value="Concanavalin A-like lectins/glucanases"/>
    <property type="match status" value="1"/>
</dbReference>